<comment type="similarity">
    <text evidence="2">Belongs to the WD repeat NOL10/ENP2 family.</text>
</comment>
<dbReference type="InterPro" id="IPR056551">
    <property type="entry name" value="Beta-prop_NOL10_N"/>
</dbReference>
<dbReference type="GO" id="GO:0032040">
    <property type="term" value="C:small-subunit processome"/>
    <property type="evidence" value="ECO:0007669"/>
    <property type="project" value="TreeGrafter"/>
</dbReference>
<evidence type="ECO:0000256" key="6">
    <source>
        <dbReference type="ARBA" id="ARBA00023242"/>
    </source>
</evidence>
<name>A0A8K0GHM2_IGNLU</name>
<evidence type="ECO:0000256" key="2">
    <source>
        <dbReference type="ARBA" id="ARBA00005264"/>
    </source>
</evidence>
<dbReference type="GO" id="GO:0030686">
    <property type="term" value="C:90S preribosome"/>
    <property type="evidence" value="ECO:0007669"/>
    <property type="project" value="TreeGrafter"/>
</dbReference>
<evidence type="ECO:0000256" key="7">
    <source>
        <dbReference type="PROSITE-ProRule" id="PRU00221"/>
    </source>
</evidence>
<evidence type="ECO:0000259" key="10">
    <source>
        <dbReference type="Pfam" id="PF23097"/>
    </source>
</evidence>
<keyword evidence="6" id="KW-0539">Nucleus</keyword>
<comment type="subcellular location">
    <subcellularLocation>
        <location evidence="1">Nucleus</location>
        <location evidence="1">Nucleolus</location>
    </subcellularLocation>
</comment>
<keyword evidence="4 7" id="KW-0853">WD repeat</keyword>
<comment type="caution">
    <text evidence="12">The sequence shown here is derived from an EMBL/GenBank/DDBJ whole genome shotgun (WGS) entry which is preliminary data.</text>
</comment>
<evidence type="ECO:0000313" key="13">
    <source>
        <dbReference type="Proteomes" id="UP000801492"/>
    </source>
</evidence>
<dbReference type="InterPro" id="IPR015943">
    <property type="entry name" value="WD40/YVTN_repeat-like_dom_sf"/>
</dbReference>
<dbReference type="PANTHER" id="PTHR14927">
    <property type="entry name" value="NUCLEOLAR PROTEIN 10"/>
    <property type="match status" value="1"/>
</dbReference>
<evidence type="ECO:0000256" key="4">
    <source>
        <dbReference type="ARBA" id="ARBA00022574"/>
    </source>
</evidence>
<evidence type="ECO:0000259" key="9">
    <source>
        <dbReference type="Pfam" id="PF08159"/>
    </source>
</evidence>
<evidence type="ECO:0000256" key="3">
    <source>
        <dbReference type="ARBA" id="ARBA00015517"/>
    </source>
</evidence>
<proteinExistence type="inferred from homology"/>
<feature type="compositionally biased region" description="Acidic residues" evidence="8">
    <location>
        <begin position="525"/>
        <end position="534"/>
    </location>
</feature>
<dbReference type="SUPFAM" id="SSF50978">
    <property type="entry name" value="WD40 repeat-like"/>
    <property type="match status" value="1"/>
</dbReference>
<dbReference type="EMBL" id="VTPC01000647">
    <property type="protein sequence ID" value="KAF2904920.1"/>
    <property type="molecule type" value="Genomic_DNA"/>
</dbReference>
<dbReference type="InterPro" id="IPR056550">
    <property type="entry name" value="NOL10_2nd"/>
</dbReference>
<evidence type="ECO:0000256" key="8">
    <source>
        <dbReference type="SAM" id="MobiDB-lite"/>
    </source>
</evidence>
<keyword evidence="5" id="KW-0677">Repeat</keyword>
<feature type="domain" description="NUC153" evidence="9">
    <location>
        <begin position="478"/>
        <end position="505"/>
    </location>
</feature>
<gene>
    <name evidence="12" type="ORF">ILUMI_01252</name>
</gene>
<dbReference type="InterPro" id="IPR001680">
    <property type="entry name" value="WD40_rpt"/>
</dbReference>
<dbReference type="GO" id="GO:0000462">
    <property type="term" value="P:maturation of SSU-rRNA from tricistronic rRNA transcript (SSU-rRNA, 5.8S rRNA, LSU-rRNA)"/>
    <property type="evidence" value="ECO:0007669"/>
    <property type="project" value="TreeGrafter"/>
</dbReference>
<feature type="compositionally biased region" description="Acidic residues" evidence="8">
    <location>
        <begin position="542"/>
        <end position="555"/>
    </location>
</feature>
<dbReference type="Pfam" id="PF23097">
    <property type="entry name" value="NOL10_2nd"/>
    <property type="match status" value="1"/>
</dbReference>
<accession>A0A8K0GHM2</accession>
<dbReference type="FunFam" id="2.130.10.10:FF:001909">
    <property type="entry name" value="WD repeat, SAM and U-box domain-containing protein"/>
    <property type="match status" value="1"/>
</dbReference>
<protein>
    <recommendedName>
        <fullName evidence="3">Nucleolar protein 10</fullName>
    </recommendedName>
</protein>
<dbReference type="InterPro" id="IPR036322">
    <property type="entry name" value="WD40_repeat_dom_sf"/>
</dbReference>
<dbReference type="PROSITE" id="PS50082">
    <property type="entry name" value="WD_REPEATS_2"/>
    <property type="match status" value="1"/>
</dbReference>
<feature type="compositionally biased region" description="Basic residues" evidence="8">
    <location>
        <begin position="666"/>
        <end position="676"/>
    </location>
</feature>
<dbReference type="InterPro" id="IPR012580">
    <property type="entry name" value="NUC153"/>
</dbReference>
<evidence type="ECO:0000259" key="11">
    <source>
        <dbReference type="Pfam" id="PF23098"/>
    </source>
</evidence>
<feature type="region of interest" description="Disordered" evidence="8">
    <location>
        <begin position="660"/>
        <end position="697"/>
    </location>
</feature>
<reference evidence="12" key="1">
    <citation type="submission" date="2019-08" db="EMBL/GenBank/DDBJ databases">
        <title>The genome of the North American firefly Photinus pyralis.</title>
        <authorList>
            <consortium name="Photinus pyralis genome working group"/>
            <person name="Fallon T.R."/>
            <person name="Sander Lower S.E."/>
            <person name="Weng J.-K."/>
        </authorList>
    </citation>
    <scope>NUCLEOTIDE SEQUENCE</scope>
    <source>
        <strain evidence="12">TRF0915ILg1</strain>
        <tissue evidence="12">Whole body</tissue>
    </source>
</reference>
<dbReference type="AlphaFoldDB" id="A0A8K0GHM2"/>
<dbReference type="PANTHER" id="PTHR14927:SF0">
    <property type="entry name" value="NUCLEOLAR PROTEIN 10"/>
    <property type="match status" value="1"/>
</dbReference>
<evidence type="ECO:0000256" key="5">
    <source>
        <dbReference type="ARBA" id="ARBA00022737"/>
    </source>
</evidence>
<evidence type="ECO:0000256" key="1">
    <source>
        <dbReference type="ARBA" id="ARBA00004604"/>
    </source>
</evidence>
<feature type="domain" description="Nucleolar protein 10-like second" evidence="10">
    <location>
        <begin position="369"/>
        <end position="417"/>
    </location>
</feature>
<dbReference type="Pfam" id="PF08159">
    <property type="entry name" value="NUC153"/>
    <property type="match status" value="1"/>
</dbReference>
<sequence>MQVSDPNNVKIYNLSAGKSLPEWLSERKRRALLKKNVDIRRRIELIQDFDMPGVSTTVRVSRDGQYVLATGVYKPRIKCFDVNNLSLKFERCFDAEAVTFEVLSDDYSKIVFLQCDRYIEFHAAYGRYYRLRVPKFGRDMKYHYPSCDLCIVGASSDIYRLNLERGQFLTPFTSTASAINKCEINPVHNLLVCGTQEGRVEAWDLRSKTLAASLDCAFNCVTENKELEGFPSISALKFDGALSLGVGTATGQILLYDIRSNRPFYVKDHMYGLPIKDIDFHYQQDLVYSLDSSVLKIWDKNNGKLFTSIEANSDFNNLCIVPNTGLLFIANENPKIQTYYIPSLGPAPRWASFLDSLTEELEETNAETVYDDYKFITKQELENLGLEHLIGTNLLRAYMHGYFLDVRLYKKAKAVADPFEFEEYRKKKIRETIEKDRENRVQVKKLPKVNKELALKLMDDETKEKKKNKITGPNLLADDRFKALFENPDFEVDKNTDEYRLLNPVLSRLDKAKQKELQKKLTEAQEFEPVEEELEGKNSSEESSEFDDSDEESSDDDHTWTKEVKKQHKIIQREHRERERIEQLNQLANGDYNNEQAKQPKMFELRQGEEFKGIQSLKRKINKTSLGERLEHEDSSVKLLGSVGNRELTFSINKNRRYKEMEEKNKRHREERKKLVRSVTGIKFKRTPYSMGRGRRK</sequence>
<organism evidence="12 13">
    <name type="scientific">Ignelater luminosus</name>
    <name type="common">Cucubano</name>
    <name type="synonym">Pyrophorus luminosus</name>
    <dbReference type="NCBI Taxonomy" id="2038154"/>
    <lineage>
        <taxon>Eukaryota</taxon>
        <taxon>Metazoa</taxon>
        <taxon>Ecdysozoa</taxon>
        <taxon>Arthropoda</taxon>
        <taxon>Hexapoda</taxon>
        <taxon>Insecta</taxon>
        <taxon>Pterygota</taxon>
        <taxon>Neoptera</taxon>
        <taxon>Endopterygota</taxon>
        <taxon>Coleoptera</taxon>
        <taxon>Polyphaga</taxon>
        <taxon>Elateriformia</taxon>
        <taxon>Elateroidea</taxon>
        <taxon>Elateridae</taxon>
        <taxon>Agrypninae</taxon>
        <taxon>Pyrophorini</taxon>
        <taxon>Ignelater</taxon>
    </lineage>
</organism>
<dbReference type="Pfam" id="PF23098">
    <property type="entry name" value="Beta-prop_NOL10_N"/>
    <property type="match status" value="1"/>
</dbReference>
<feature type="repeat" description="WD" evidence="7">
    <location>
        <begin position="172"/>
        <end position="213"/>
    </location>
</feature>
<dbReference type="InterPro" id="IPR040382">
    <property type="entry name" value="NOL10/Enp2"/>
</dbReference>
<feature type="region of interest" description="Disordered" evidence="8">
    <location>
        <begin position="520"/>
        <end position="577"/>
    </location>
</feature>
<dbReference type="Proteomes" id="UP000801492">
    <property type="component" value="Unassembled WGS sequence"/>
</dbReference>
<evidence type="ECO:0000313" key="12">
    <source>
        <dbReference type="EMBL" id="KAF2904920.1"/>
    </source>
</evidence>
<dbReference type="OrthoDB" id="273340at2759"/>
<keyword evidence="13" id="KW-1185">Reference proteome</keyword>
<feature type="domain" description="Nucleolar protein 10-like N-terminal" evidence="11">
    <location>
        <begin position="1"/>
        <end position="366"/>
    </location>
</feature>
<dbReference type="Gene3D" id="2.130.10.10">
    <property type="entry name" value="YVTN repeat-like/Quinoprotein amine dehydrogenase"/>
    <property type="match status" value="1"/>
</dbReference>